<evidence type="ECO:0000256" key="1">
    <source>
        <dbReference type="SAM" id="MobiDB-lite"/>
    </source>
</evidence>
<dbReference type="InterPro" id="IPR007560">
    <property type="entry name" value="Restrct_endonuc_IV_Mrr"/>
</dbReference>
<dbReference type="STRING" id="310780.SAMN05216267_102319"/>
<feature type="domain" description="TerD" evidence="2">
    <location>
        <begin position="549"/>
        <end position="691"/>
    </location>
</feature>
<protein>
    <submittedName>
        <fullName evidence="4">Restriction system protein</fullName>
    </submittedName>
</protein>
<dbReference type="Pfam" id="PF02342">
    <property type="entry name" value="TerD"/>
    <property type="match status" value="1"/>
</dbReference>
<accession>A0A1H8NPY7</accession>
<dbReference type="Proteomes" id="UP000181951">
    <property type="component" value="Unassembled WGS sequence"/>
</dbReference>
<feature type="domain" description="Restriction endonuclease type IV Mrr" evidence="3">
    <location>
        <begin position="394"/>
        <end position="506"/>
    </location>
</feature>
<dbReference type="SUPFAM" id="SSF52980">
    <property type="entry name" value="Restriction endonuclease-like"/>
    <property type="match status" value="1"/>
</dbReference>
<dbReference type="RefSeq" id="WP_069466191.1">
    <property type="nucleotide sequence ID" value="NZ_FODD01000023.1"/>
</dbReference>
<keyword evidence="5" id="KW-1185">Reference proteome</keyword>
<feature type="compositionally biased region" description="Low complexity" evidence="1">
    <location>
        <begin position="517"/>
        <end position="531"/>
    </location>
</feature>
<dbReference type="GO" id="GO:0009307">
    <property type="term" value="P:DNA restriction-modification system"/>
    <property type="evidence" value="ECO:0007669"/>
    <property type="project" value="InterPro"/>
</dbReference>
<dbReference type="CDD" id="cd06974">
    <property type="entry name" value="TerD_like"/>
    <property type="match status" value="1"/>
</dbReference>
<dbReference type="PANTHER" id="PTHR30015">
    <property type="entry name" value="MRR RESTRICTION SYSTEM PROTEIN"/>
    <property type="match status" value="1"/>
</dbReference>
<evidence type="ECO:0000259" key="2">
    <source>
        <dbReference type="Pfam" id="PF02342"/>
    </source>
</evidence>
<dbReference type="PANTHER" id="PTHR30015:SF7">
    <property type="entry name" value="TYPE IV METHYL-DIRECTED RESTRICTION ENZYME ECOKMRR"/>
    <property type="match status" value="1"/>
</dbReference>
<evidence type="ECO:0000313" key="4">
    <source>
        <dbReference type="EMBL" id="SEO31640.1"/>
    </source>
</evidence>
<organism evidence="4 5">
    <name type="scientific">Actinacidiphila rubida</name>
    <dbReference type="NCBI Taxonomy" id="310780"/>
    <lineage>
        <taxon>Bacteria</taxon>
        <taxon>Bacillati</taxon>
        <taxon>Actinomycetota</taxon>
        <taxon>Actinomycetes</taxon>
        <taxon>Kitasatosporales</taxon>
        <taxon>Streptomycetaceae</taxon>
        <taxon>Actinacidiphila</taxon>
    </lineage>
</organism>
<dbReference type="GO" id="GO:0015666">
    <property type="term" value="F:restriction endodeoxyribonuclease activity"/>
    <property type="evidence" value="ECO:0007669"/>
    <property type="project" value="TreeGrafter"/>
</dbReference>
<gene>
    <name evidence="4" type="ORF">SAMN05216267_102319</name>
</gene>
<reference evidence="4 5" key="1">
    <citation type="submission" date="2016-10" db="EMBL/GenBank/DDBJ databases">
        <authorList>
            <person name="de Groot N.N."/>
        </authorList>
    </citation>
    <scope>NUCLEOTIDE SEQUENCE [LARGE SCALE GENOMIC DNA]</scope>
    <source>
        <strain evidence="4 5">CGMCC 4.2026</strain>
    </source>
</reference>
<feature type="region of interest" description="Disordered" evidence="1">
    <location>
        <begin position="1"/>
        <end position="69"/>
    </location>
</feature>
<evidence type="ECO:0000259" key="3">
    <source>
        <dbReference type="Pfam" id="PF04471"/>
    </source>
</evidence>
<dbReference type="InterPro" id="IPR052906">
    <property type="entry name" value="Type_IV_Methyl-Rstrct_Enzyme"/>
</dbReference>
<dbReference type="InterPro" id="IPR011856">
    <property type="entry name" value="tRNA_endonuc-like_dom_sf"/>
</dbReference>
<dbReference type="InterPro" id="IPR003325">
    <property type="entry name" value="TerD"/>
</dbReference>
<dbReference type="InterPro" id="IPR011335">
    <property type="entry name" value="Restrct_endonuc-II-like"/>
</dbReference>
<sequence length="698" mass="75449">MSRRSTGVGSAWAEVQRQRQRQEEAQHRARVQQQRDAERQQRAAERALARSRREQQAEYRARREADARRRTDELEARMAELADLLRTGCAVAAFTPADLMADERLEPFAPGPLAVPVPMPRSEQYAPQQRAGWGGRRAQEDAARAQYAADLRAAQAAEAQRQRQLAAYQEQYRRWADQRLGEIRRHNAGVRDLLDGVSRGAPDAVQEYMSAVLYASRAWPQGLPRQLSASYEGPERRLVLSWELPGPAVVPEAASVRYMPGVDRDKEVARPVAERRTAYRDVLAQCVLLVLREVFGADPSGTVESVALNGFVDETDPATGHRTPVFLASVLVNREDFTALNLAQVNAVDCLEQALAGQLSARPDRRAAITPVRLPGAGGRAVAAQGGDDEPDLLAMDPLVFEELVAELFRAMGMQAVTTVRSGDGGVDVDALDPDPIRGGTIVVQVKRYRNTVSPSAVRDLYGTVQSVGANKGVLITTSGFGPTSHTFAHGKPLTLVSGTDLVELLHQHGLRGRLGPGASSPAAAPPAVSGPDDEPDASVLGMWWAGGVRLDVCAVVCRGGRALDDDRFVFYNNPRTPDGSVRMMPGLGEDKAAIWVDFDRLPAEADRVVLVAAVDPVADPDGDLTGFTDARIRLTDPAGQEVDRLPVADGRPGETALVLGSFRRRGADDWAFVSGGKGYGGPAALTALLHDHGIEVE</sequence>
<dbReference type="EMBL" id="FODD01000023">
    <property type="protein sequence ID" value="SEO31640.1"/>
    <property type="molecule type" value="Genomic_DNA"/>
</dbReference>
<dbReference type="Pfam" id="PF04471">
    <property type="entry name" value="Mrr_cat"/>
    <property type="match status" value="1"/>
</dbReference>
<dbReference type="Gene3D" id="3.40.1350.10">
    <property type="match status" value="1"/>
</dbReference>
<evidence type="ECO:0000313" key="5">
    <source>
        <dbReference type="Proteomes" id="UP000181951"/>
    </source>
</evidence>
<dbReference type="Gene3D" id="2.60.60.30">
    <property type="entry name" value="sav2460 like domains"/>
    <property type="match status" value="1"/>
</dbReference>
<dbReference type="AlphaFoldDB" id="A0A1H8NPY7"/>
<name>A0A1H8NPY7_9ACTN</name>
<dbReference type="GO" id="GO:0003677">
    <property type="term" value="F:DNA binding"/>
    <property type="evidence" value="ECO:0007669"/>
    <property type="project" value="InterPro"/>
</dbReference>
<proteinExistence type="predicted"/>
<feature type="region of interest" description="Disordered" evidence="1">
    <location>
        <begin position="514"/>
        <end position="536"/>
    </location>
</feature>
<feature type="compositionally biased region" description="Basic and acidic residues" evidence="1">
    <location>
        <begin position="16"/>
        <end position="69"/>
    </location>
</feature>